<sequence length="504" mass="53030">MTGTDVSDPLVSYVQGTARGVWRDTGPGGPYARSAAFLGLPFAEPPVGPLRFGVPVPAGTWSGVRDATAHGPTAQRRQLAEVTAIPEPSLPGDATLNVDVFTPAPGDRDARLPVFVWIHGGGYKAGSPASPWYDGRAFNRDGVVTVTLSYRLGFDGFGWIPDAPHNRGLLDQIEALRWVRRHIADFGGDPDRVTIGGQSAGGGSVWALLVSPRARGLFAAGISHSGALDVQPRAVAEANGRALAEAAGVPWTRAGLATLTEDQILDLQDTIAVAPPPSDLAAAVDGILTTGGVGLAYLPYVDGDVLDRSVPGALAAGVATDVPVITGTTAHEFTGAGPQLAPLLATGDLVRVLEASRLGPLTQPILTAYGDLPAGPASVLAQLITELTFRVPLVTWADLRGDAPTWVYDFRLRHRDTGLAAHCAELPFAWDLLDAPQVKESCHPEPPQQLADLMHRGWVAFIHDHRAPWPTWGPDRLAAIFDHEPAIGPAFALETEIAATLGSR</sequence>
<proteinExistence type="inferred from homology"/>
<evidence type="ECO:0000259" key="4">
    <source>
        <dbReference type="Pfam" id="PF00135"/>
    </source>
</evidence>
<dbReference type="InterPro" id="IPR050309">
    <property type="entry name" value="Type-B_Carboxylest/Lipase"/>
</dbReference>
<dbReference type="EMBL" id="BAAAYX010000020">
    <property type="protein sequence ID" value="GAA3716334.1"/>
    <property type="molecule type" value="Genomic_DNA"/>
</dbReference>
<dbReference type="RefSeq" id="WP_344814229.1">
    <property type="nucleotide sequence ID" value="NZ_BAAAYX010000020.1"/>
</dbReference>
<dbReference type="Gene3D" id="3.40.50.1820">
    <property type="entry name" value="alpha/beta hydrolase"/>
    <property type="match status" value="1"/>
</dbReference>
<evidence type="ECO:0000313" key="6">
    <source>
        <dbReference type="Proteomes" id="UP001500051"/>
    </source>
</evidence>
<dbReference type="InterPro" id="IPR029058">
    <property type="entry name" value="AB_hydrolase_fold"/>
</dbReference>
<keyword evidence="6" id="KW-1185">Reference proteome</keyword>
<dbReference type="InterPro" id="IPR002018">
    <property type="entry name" value="CarbesteraseB"/>
</dbReference>
<name>A0ABP7EA28_9ACTN</name>
<dbReference type="SUPFAM" id="SSF53474">
    <property type="entry name" value="alpha/beta-Hydrolases"/>
    <property type="match status" value="1"/>
</dbReference>
<evidence type="ECO:0000256" key="2">
    <source>
        <dbReference type="ARBA" id="ARBA00022801"/>
    </source>
</evidence>
<dbReference type="PANTHER" id="PTHR11559">
    <property type="entry name" value="CARBOXYLESTERASE"/>
    <property type="match status" value="1"/>
</dbReference>
<comment type="caution">
    <text evidence="5">The sequence shown here is derived from an EMBL/GenBank/DDBJ whole genome shotgun (WGS) entry which is preliminary data.</text>
</comment>
<organism evidence="5 6">
    <name type="scientific">Microlunatus aurantiacus</name>
    <dbReference type="NCBI Taxonomy" id="446786"/>
    <lineage>
        <taxon>Bacteria</taxon>
        <taxon>Bacillati</taxon>
        <taxon>Actinomycetota</taxon>
        <taxon>Actinomycetes</taxon>
        <taxon>Propionibacteriales</taxon>
        <taxon>Propionibacteriaceae</taxon>
        <taxon>Microlunatus</taxon>
    </lineage>
</organism>
<accession>A0ABP7EA28</accession>
<evidence type="ECO:0000313" key="5">
    <source>
        <dbReference type="EMBL" id="GAA3716334.1"/>
    </source>
</evidence>
<evidence type="ECO:0000256" key="1">
    <source>
        <dbReference type="ARBA" id="ARBA00005964"/>
    </source>
</evidence>
<evidence type="ECO:0000256" key="3">
    <source>
        <dbReference type="RuleBase" id="RU361235"/>
    </source>
</evidence>
<keyword evidence="2 3" id="KW-0378">Hydrolase</keyword>
<feature type="domain" description="Carboxylesterase type B" evidence="4">
    <location>
        <begin position="8"/>
        <end position="335"/>
    </location>
</feature>
<protein>
    <recommendedName>
        <fullName evidence="3">Carboxylic ester hydrolase</fullName>
        <ecNumber evidence="3">3.1.1.-</ecNumber>
    </recommendedName>
</protein>
<reference evidence="6" key="1">
    <citation type="journal article" date="2019" name="Int. J. Syst. Evol. Microbiol.">
        <title>The Global Catalogue of Microorganisms (GCM) 10K type strain sequencing project: providing services to taxonomists for standard genome sequencing and annotation.</title>
        <authorList>
            <consortium name="The Broad Institute Genomics Platform"/>
            <consortium name="The Broad Institute Genome Sequencing Center for Infectious Disease"/>
            <person name="Wu L."/>
            <person name="Ma J."/>
        </authorList>
    </citation>
    <scope>NUCLEOTIDE SEQUENCE [LARGE SCALE GENOMIC DNA]</scope>
    <source>
        <strain evidence="6">JCM 16548</strain>
    </source>
</reference>
<dbReference type="Pfam" id="PF00135">
    <property type="entry name" value="COesterase"/>
    <property type="match status" value="1"/>
</dbReference>
<gene>
    <name evidence="5" type="ORF">GCM10022204_40080</name>
</gene>
<comment type="similarity">
    <text evidence="1 3">Belongs to the type-B carboxylesterase/lipase family.</text>
</comment>
<dbReference type="Proteomes" id="UP001500051">
    <property type="component" value="Unassembled WGS sequence"/>
</dbReference>
<dbReference type="EC" id="3.1.1.-" evidence="3"/>
<dbReference type="PROSITE" id="PS00122">
    <property type="entry name" value="CARBOXYLESTERASE_B_1"/>
    <property type="match status" value="1"/>
</dbReference>
<dbReference type="InterPro" id="IPR019826">
    <property type="entry name" value="Carboxylesterase_B_AS"/>
</dbReference>